<dbReference type="EnsemblMetazoa" id="XM_050641252.1">
    <property type="protein sequence ID" value="XP_050497209.1"/>
    <property type="gene ID" value="LOC114343814"/>
</dbReference>
<dbReference type="RefSeq" id="XP_050497209.1">
    <property type="nucleotide sequence ID" value="XM_050641252.1"/>
</dbReference>
<dbReference type="Proteomes" id="UP001652700">
    <property type="component" value="Unplaced"/>
</dbReference>
<accession>A0ABM5JGZ2</accession>
<feature type="transmembrane region" description="Helical" evidence="2">
    <location>
        <begin position="144"/>
        <end position="162"/>
    </location>
</feature>
<evidence type="ECO:0000313" key="3">
    <source>
        <dbReference type="EnsemblMetazoa" id="XP_050497209.1"/>
    </source>
</evidence>
<keyword evidence="4" id="KW-1185">Reference proteome</keyword>
<keyword evidence="2" id="KW-0472">Membrane</keyword>
<keyword evidence="2" id="KW-1133">Transmembrane helix</keyword>
<sequence>MELRFYIILFIVILAWGSTYLMKYMSIDLGTDDIDDCGREGTIEEFLRSTATAKPTPRFCYNYVDDDGYVITLCNENKKEAEKKDTKPYSNNTSNNTSADKIDDDDDDDIEVSDVLNSTMKEKLRRYEEEKIFKAAMKQHYDQIRVYVISWYVVLTFAVIYLVSELTVFIVTVILTVYAVYEAWLEDMFRHY</sequence>
<feature type="compositionally biased region" description="Polar residues" evidence="1">
    <location>
        <begin position="88"/>
        <end position="99"/>
    </location>
</feature>
<evidence type="ECO:0000313" key="4">
    <source>
        <dbReference type="Proteomes" id="UP001652700"/>
    </source>
</evidence>
<name>A0ABM5JGZ2_DIAVI</name>
<evidence type="ECO:0000256" key="2">
    <source>
        <dbReference type="SAM" id="Phobius"/>
    </source>
</evidence>
<proteinExistence type="predicted"/>
<feature type="transmembrane region" description="Helical" evidence="2">
    <location>
        <begin position="168"/>
        <end position="185"/>
    </location>
</feature>
<keyword evidence="2" id="KW-0812">Transmembrane</keyword>
<reference evidence="3" key="1">
    <citation type="submission" date="2025-05" db="UniProtKB">
        <authorList>
            <consortium name="EnsemblMetazoa"/>
        </authorList>
    </citation>
    <scope>IDENTIFICATION</scope>
</reference>
<protein>
    <submittedName>
        <fullName evidence="3">Uncharacterized protein</fullName>
    </submittedName>
</protein>
<feature type="region of interest" description="Disordered" evidence="1">
    <location>
        <begin position="82"/>
        <end position="106"/>
    </location>
</feature>
<dbReference type="GeneID" id="114343814"/>
<evidence type="ECO:0000256" key="1">
    <source>
        <dbReference type="SAM" id="MobiDB-lite"/>
    </source>
</evidence>
<feature type="transmembrane region" description="Helical" evidence="2">
    <location>
        <begin position="6"/>
        <end position="22"/>
    </location>
</feature>
<organism evidence="3 4">
    <name type="scientific">Diabrotica virgifera virgifera</name>
    <name type="common">western corn rootworm</name>
    <dbReference type="NCBI Taxonomy" id="50390"/>
    <lineage>
        <taxon>Eukaryota</taxon>
        <taxon>Metazoa</taxon>
        <taxon>Ecdysozoa</taxon>
        <taxon>Arthropoda</taxon>
        <taxon>Hexapoda</taxon>
        <taxon>Insecta</taxon>
        <taxon>Pterygota</taxon>
        <taxon>Neoptera</taxon>
        <taxon>Endopterygota</taxon>
        <taxon>Coleoptera</taxon>
        <taxon>Polyphaga</taxon>
        <taxon>Cucujiformia</taxon>
        <taxon>Chrysomeloidea</taxon>
        <taxon>Chrysomelidae</taxon>
        <taxon>Galerucinae</taxon>
        <taxon>Diabroticina</taxon>
        <taxon>Diabroticites</taxon>
        <taxon>Diabrotica</taxon>
    </lineage>
</organism>